<dbReference type="AlphaFoldDB" id="A0AAD9IVL6"/>
<organism evidence="3 4">
    <name type="scientific">Paralvinella palmiformis</name>
    <dbReference type="NCBI Taxonomy" id="53620"/>
    <lineage>
        <taxon>Eukaryota</taxon>
        <taxon>Metazoa</taxon>
        <taxon>Spiralia</taxon>
        <taxon>Lophotrochozoa</taxon>
        <taxon>Annelida</taxon>
        <taxon>Polychaeta</taxon>
        <taxon>Sedentaria</taxon>
        <taxon>Canalipalpata</taxon>
        <taxon>Terebellida</taxon>
        <taxon>Terebelliformia</taxon>
        <taxon>Alvinellidae</taxon>
        <taxon>Paralvinella</taxon>
    </lineage>
</organism>
<feature type="compositionally biased region" description="Polar residues" evidence="1">
    <location>
        <begin position="89"/>
        <end position="99"/>
    </location>
</feature>
<keyword evidence="2" id="KW-0472">Membrane</keyword>
<feature type="transmembrane region" description="Helical" evidence="2">
    <location>
        <begin position="158"/>
        <end position="191"/>
    </location>
</feature>
<evidence type="ECO:0000256" key="2">
    <source>
        <dbReference type="SAM" id="Phobius"/>
    </source>
</evidence>
<gene>
    <name evidence="3" type="ORF">LSH36_1053g01026</name>
</gene>
<reference evidence="3" key="1">
    <citation type="journal article" date="2023" name="Mol. Biol. Evol.">
        <title>Third-Generation Sequencing Reveals the Adaptive Role of the Epigenome in Three Deep-Sea Polychaetes.</title>
        <authorList>
            <person name="Perez M."/>
            <person name="Aroh O."/>
            <person name="Sun Y."/>
            <person name="Lan Y."/>
            <person name="Juniper S.K."/>
            <person name="Young C.R."/>
            <person name="Angers B."/>
            <person name="Qian P.Y."/>
        </authorList>
    </citation>
    <scope>NUCLEOTIDE SEQUENCE</scope>
    <source>
        <strain evidence="3">P08H-3</strain>
    </source>
</reference>
<name>A0AAD9IVL6_9ANNE</name>
<evidence type="ECO:0000313" key="3">
    <source>
        <dbReference type="EMBL" id="KAK2141719.1"/>
    </source>
</evidence>
<comment type="caution">
    <text evidence="3">The sequence shown here is derived from an EMBL/GenBank/DDBJ whole genome shotgun (WGS) entry which is preliminary data.</text>
</comment>
<keyword evidence="4" id="KW-1185">Reference proteome</keyword>
<evidence type="ECO:0000256" key="1">
    <source>
        <dbReference type="SAM" id="MobiDB-lite"/>
    </source>
</evidence>
<proteinExistence type="predicted"/>
<dbReference type="EMBL" id="JAODUP010001053">
    <property type="protein sequence ID" value="KAK2141719.1"/>
    <property type="molecule type" value="Genomic_DNA"/>
</dbReference>
<feature type="region of interest" description="Disordered" evidence="1">
    <location>
        <begin position="67"/>
        <end position="101"/>
    </location>
</feature>
<protein>
    <submittedName>
        <fullName evidence="3">Uncharacterized protein</fullName>
    </submittedName>
</protein>
<feature type="transmembrane region" description="Helical" evidence="2">
    <location>
        <begin position="203"/>
        <end position="228"/>
    </location>
</feature>
<evidence type="ECO:0000313" key="4">
    <source>
        <dbReference type="Proteomes" id="UP001208570"/>
    </source>
</evidence>
<keyword evidence="2" id="KW-0812">Transmembrane</keyword>
<dbReference type="Proteomes" id="UP001208570">
    <property type="component" value="Unassembled WGS sequence"/>
</dbReference>
<keyword evidence="2" id="KW-1133">Transmembrane helix</keyword>
<accession>A0AAD9IVL6</accession>
<sequence length="237" mass="25914">MTENSTTELSNVDVGEYLTPITERKHRIVDVDDKPPDYLEISDDHVDAEIYSYINDDYLTPRELVPISGHQKSAPPAYEQLQPVHDPDQPNNQSANSASHHVIQIQPDSLPQLLVTSPDGTKTFQPGSEGLLLQVPGEGNTTIIVNQAAAPNEVKNSLMGYIAFSCFVFWCCNCPLGATAFFVIVAAFGGSAERRDKLARISVILNVVGIIISVIVIAATVGSVFYQINNRKSRYPS</sequence>